<sequence length="145" mass="16140">MKFKTIKTTLAVATLSFFGLGAVQAKEETDQKGPSAEQEQMLFEKAHLHGYYETLLSSVCVDHFVPNVNLMEATYGYLLRNLDTYGTTLKGRLNGKQVALIKSRDAQSRGEFCAEEDLSAEAIVNKMMAGRAKNRERVGQEKTKS</sequence>
<proteinExistence type="predicted"/>
<feature type="chain" id="PRO_5047145391" evidence="1">
    <location>
        <begin position="26"/>
        <end position="145"/>
    </location>
</feature>
<organism evidence="2 3">
    <name type="scientific">Litoribrevibacter euphylliae</name>
    <dbReference type="NCBI Taxonomy" id="1834034"/>
    <lineage>
        <taxon>Bacteria</taxon>
        <taxon>Pseudomonadati</taxon>
        <taxon>Pseudomonadota</taxon>
        <taxon>Gammaproteobacteria</taxon>
        <taxon>Oceanospirillales</taxon>
        <taxon>Oceanospirillaceae</taxon>
        <taxon>Litoribrevibacter</taxon>
    </lineage>
</organism>
<dbReference type="EMBL" id="JBHRSZ010000004">
    <property type="protein sequence ID" value="MFC3151497.1"/>
    <property type="molecule type" value="Genomic_DNA"/>
</dbReference>
<gene>
    <name evidence="2" type="ORF">ACFOEK_10710</name>
</gene>
<comment type="caution">
    <text evidence="2">The sequence shown here is derived from an EMBL/GenBank/DDBJ whole genome shotgun (WGS) entry which is preliminary data.</text>
</comment>
<protein>
    <submittedName>
        <fullName evidence="2">Uncharacterized protein</fullName>
    </submittedName>
</protein>
<dbReference type="RefSeq" id="WP_386720365.1">
    <property type="nucleotide sequence ID" value="NZ_JBHRSZ010000004.1"/>
</dbReference>
<evidence type="ECO:0000256" key="1">
    <source>
        <dbReference type="SAM" id="SignalP"/>
    </source>
</evidence>
<keyword evidence="1" id="KW-0732">Signal</keyword>
<reference evidence="3" key="1">
    <citation type="journal article" date="2019" name="Int. J. Syst. Evol. Microbiol.">
        <title>The Global Catalogue of Microorganisms (GCM) 10K type strain sequencing project: providing services to taxonomists for standard genome sequencing and annotation.</title>
        <authorList>
            <consortium name="The Broad Institute Genomics Platform"/>
            <consortium name="The Broad Institute Genome Sequencing Center for Infectious Disease"/>
            <person name="Wu L."/>
            <person name="Ma J."/>
        </authorList>
    </citation>
    <scope>NUCLEOTIDE SEQUENCE [LARGE SCALE GENOMIC DNA]</scope>
    <source>
        <strain evidence="3">KCTC 52438</strain>
    </source>
</reference>
<accession>A0ABV7HJI7</accession>
<keyword evidence="3" id="KW-1185">Reference proteome</keyword>
<name>A0ABV7HJI7_9GAMM</name>
<evidence type="ECO:0000313" key="3">
    <source>
        <dbReference type="Proteomes" id="UP001595476"/>
    </source>
</evidence>
<dbReference type="Proteomes" id="UP001595476">
    <property type="component" value="Unassembled WGS sequence"/>
</dbReference>
<evidence type="ECO:0000313" key="2">
    <source>
        <dbReference type="EMBL" id="MFC3151497.1"/>
    </source>
</evidence>
<feature type="signal peptide" evidence="1">
    <location>
        <begin position="1"/>
        <end position="25"/>
    </location>
</feature>